<dbReference type="SUPFAM" id="SSF51905">
    <property type="entry name" value="FAD/NAD(P)-binding domain"/>
    <property type="match status" value="1"/>
</dbReference>
<feature type="transmembrane region" description="Helical" evidence="10">
    <location>
        <begin position="867"/>
        <end position="885"/>
    </location>
</feature>
<comment type="caution">
    <text evidence="12">The sequence shown here is derived from an EMBL/GenBank/DDBJ whole genome shotgun (WGS) entry which is preliminary data.</text>
</comment>
<feature type="compositionally biased region" description="Basic and acidic residues" evidence="9">
    <location>
        <begin position="533"/>
        <end position="544"/>
    </location>
</feature>
<keyword evidence="5" id="KW-0274">FAD</keyword>
<name>A0A1C1CQE5_9EURO</name>
<keyword evidence="13" id="KW-1185">Reference proteome</keyword>
<feature type="domain" description="Major facilitator superfamily (MFS) profile" evidence="11">
    <location>
        <begin position="552"/>
        <end position="1033"/>
    </location>
</feature>
<dbReference type="SUPFAM" id="SSF103473">
    <property type="entry name" value="MFS general substrate transporter"/>
    <property type="match status" value="1"/>
</dbReference>
<feature type="region of interest" description="Disordered" evidence="9">
    <location>
        <begin position="492"/>
        <end position="546"/>
    </location>
</feature>
<dbReference type="PROSITE" id="PS50850">
    <property type="entry name" value="MFS"/>
    <property type="match status" value="1"/>
</dbReference>
<keyword evidence="4 10" id="KW-0812">Transmembrane</keyword>
<keyword evidence="3" id="KW-0285">Flavoprotein</keyword>
<dbReference type="InterPro" id="IPR011701">
    <property type="entry name" value="MFS"/>
</dbReference>
<dbReference type="PANTHER" id="PTHR23504">
    <property type="entry name" value="MAJOR FACILITATOR SUPERFAMILY DOMAIN-CONTAINING PROTEIN 10"/>
    <property type="match status" value="1"/>
</dbReference>
<gene>
    <name evidence="12" type="ORF">CLCR_06563</name>
</gene>
<evidence type="ECO:0000313" key="13">
    <source>
        <dbReference type="Proteomes" id="UP000094526"/>
    </source>
</evidence>
<evidence type="ECO:0000256" key="1">
    <source>
        <dbReference type="ARBA" id="ARBA00004141"/>
    </source>
</evidence>
<feature type="compositionally biased region" description="Basic residues" evidence="9">
    <location>
        <begin position="775"/>
        <end position="785"/>
    </location>
</feature>
<dbReference type="VEuPathDB" id="FungiDB:CLCR_06563"/>
<feature type="transmembrane region" description="Helical" evidence="10">
    <location>
        <begin position="647"/>
        <end position="668"/>
    </location>
</feature>
<dbReference type="InterPro" id="IPR036188">
    <property type="entry name" value="FAD/NAD-bd_sf"/>
</dbReference>
<feature type="region of interest" description="Disordered" evidence="9">
    <location>
        <begin position="1035"/>
        <end position="1055"/>
    </location>
</feature>
<dbReference type="OrthoDB" id="10262656at2759"/>
<feature type="transmembrane region" description="Helical" evidence="10">
    <location>
        <begin position="897"/>
        <end position="918"/>
    </location>
</feature>
<dbReference type="Proteomes" id="UP000094526">
    <property type="component" value="Unassembled WGS sequence"/>
</dbReference>
<feature type="region of interest" description="Disordered" evidence="9">
    <location>
        <begin position="775"/>
        <end position="807"/>
    </location>
</feature>
<feature type="compositionally biased region" description="Low complexity" evidence="9">
    <location>
        <begin position="522"/>
        <end position="532"/>
    </location>
</feature>
<feature type="transmembrane region" description="Helical" evidence="10">
    <location>
        <begin position="591"/>
        <end position="611"/>
    </location>
</feature>
<dbReference type="InterPro" id="IPR002938">
    <property type="entry name" value="FAD-bd"/>
</dbReference>
<dbReference type="VEuPathDB" id="FungiDB:G647_05324"/>
<dbReference type="GO" id="GO:0022857">
    <property type="term" value="F:transmembrane transporter activity"/>
    <property type="evidence" value="ECO:0007669"/>
    <property type="project" value="InterPro"/>
</dbReference>
<evidence type="ECO:0000256" key="7">
    <source>
        <dbReference type="ARBA" id="ARBA00023002"/>
    </source>
</evidence>
<dbReference type="GO" id="GO:0016020">
    <property type="term" value="C:membrane"/>
    <property type="evidence" value="ECO:0007669"/>
    <property type="project" value="UniProtKB-SubCell"/>
</dbReference>
<evidence type="ECO:0000259" key="11">
    <source>
        <dbReference type="PROSITE" id="PS50850"/>
    </source>
</evidence>
<reference evidence="13" key="1">
    <citation type="submission" date="2015-07" db="EMBL/GenBank/DDBJ databases">
        <authorList>
            <person name="Teixeira M.M."/>
            <person name="Souza R.C."/>
            <person name="Almeida L.G."/>
            <person name="Vicente V.A."/>
            <person name="de Hoog S."/>
            <person name="Bocca A.L."/>
            <person name="de Almeida S.R."/>
            <person name="Vasconcelos A.T."/>
            <person name="Felipe M.S."/>
        </authorList>
    </citation>
    <scope>NUCLEOTIDE SEQUENCE [LARGE SCALE GENOMIC DNA]</scope>
    <source>
        <strain evidence="13">KSF</strain>
    </source>
</reference>
<dbReference type="Gene3D" id="3.30.70.2450">
    <property type="match status" value="1"/>
</dbReference>
<feature type="transmembrane region" description="Helical" evidence="10">
    <location>
        <begin position="680"/>
        <end position="703"/>
    </location>
</feature>
<dbReference type="CDD" id="cd17330">
    <property type="entry name" value="MFS_SLC46_TetA_like"/>
    <property type="match status" value="1"/>
</dbReference>
<sequence>MANPEKPWVIVVGAGPSGLLLGLMLAKKGVKVHVLEAAAELDDSPRAAYYGPPAAHALRTAGVIDEIRNEGFDPVTMCWRKLDGTYLAGMDNSLMHDDPDRLACLPLAQLDRLLYRNAIQQPSLKVFFNHKVVDLGQDTEKAWVDVETPEGPKRLEAAYIVGCDGASSTVRRKLYGSEFPGYTWDRQIVATNVAYPFEKYGYDDANFFIHPEHWHMVARLTKNADGSGWWRCSYGEIEGLSREELIARQPMKFKAMFPGNPDPEQYDLAAISPYKIHQRLVKSMRVGRFLLAADAAHICNPFGGLGLTGGLVDVEGLYECLIGVYEGKADESILDKYSEVRREKYQTIVDPVSTDNIKRLYSQDPEKALETDSFLKLLNDLKDDHKAQIEFMRSPMALMHDFTQHYKTGAASNGAQESKNSATSHVEQVAVELIGSGTLIWLSVGFITRPARRRALFGGSGFGSMVTASGILSMASSAKFVNTLHDILSMKPSDHGPLLRRKSSTPHYQTFGGISPPKSRGRPLSDSSNSSNHDPHNGDEDNHRSSPLPKKQMAILAIIALCEQTALNSISPYLPSMAASFPEVKPGQVGVYVGTIASAFALAQLATNFFWGWLSDRIGRKPVILMGTFFTAICFIAFGFVKTLPQAIAVQALMGLLNGNQGVVSTCLGEITDRSNQSKAFTYLPVLYGLGGITGPVIGGVLVTERDPFNKSKPSKYPFLLPNLLSAAILFVDLALTAIFLEESLEEAQYLQPLGRRVKNLFTWIWQFTSSSRPHYLKHKGKKNSQPHVNGIEDVSEDEDAEGDSDPTSFFPAAEELKSSDVLNRDTILLLLTYLIFQLSNISFNSLYPIFAQAAPPTGRGLDPEEIGLSLAFAGVVTILFQVGIFGRLRDHVGNRWAYRAGLAGFVIAYVLMPWVGYKNGAHGSGGTKGIVWLWIEICVVLLIKTVAAVGGLTSALLLITNSAPTHSVLGTLNGLAQTLSAAGRAVGPFVSGGLFSLATEVSPKGEALAFGVFGGVAFVGFLLSFGIRSPSLEAEGWETSDEEDDSDKSEDEDA</sequence>
<evidence type="ECO:0000256" key="3">
    <source>
        <dbReference type="ARBA" id="ARBA00022630"/>
    </source>
</evidence>
<feature type="compositionally biased region" description="Acidic residues" evidence="9">
    <location>
        <begin position="794"/>
        <end position="805"/>
    </location>
</feature>
<feature type="transmembrane region" description="Helical" evidence="10">
    <location>
        <begin position="828"/>
        <end position="847"/>
    </location>
</feature>
<feature type="compositionally biased region" description="Acidic residues" evidence="9">
    <location>
        <begin position="1036"/>
        <end position="1055"/>
    </location>
</feature>
<keyword evidence="2" id="KW-0813">Transport</keyword>
<feature type="transmembrane region" description="Helical" evidence="10">
    <location>
        <begin position="6"/>
        <end position="26"/>
    </location>
</feature>
<dbReference type="PANTHER" id="PTHR23504:SF39">
    <property type="entry name" value="TRANSPORTER, PUTATIVE (AFU_ORTHOLOGUE AFUA_6G03860)-RELATED"/>
    <property type="match status" value="1"/>
</dbReference>
<evidence type="ECO:0000256" key="5">
    <source>
        <dbReference type="ARBA" id="ARBA00022827"/>
    </source>
</evidence>
<dbReference type="Gene3D" id="3.50.50.60">
    <property type="entry name" value="FAD/NAD(P)-binding domain"/>
    <property type="match status" value="1"/>
</dbReference>
<evidence type="ECO:0000256" key="9">
    <source>
        <dbReference type="SAM" id="MobiDB-lite"/>
    </source>
</evidence>
<proteinExistence type="predicted"/>
<comment type="subcellular location">
    <subcellularLocation>
        <location evidence="1">Membrane</location>
        <topology evidence="1">Multi-pass membrane protein</topology>
    </subcellularLocation>
</comment>
<keyword evidence="6 10" id="KW-1133">Transmembrane helix</keyword>
<evidence type="ECO:0000256" key="10">
    <source>
        <dbReference type="SAM" id="Phobius"/>
    </source>
</evidence>
<evidence type="ECO:0000256" key="8">
    <source>
        <dbReference type="ARBA" id="ARBA00023136"/>
    </source>
</evidence>
<evidence type="ECO:0000256" key="6">
    <source>
        <dbReference type="ARBA" id="ARBA00022989"/>
    </source>
</evidence>
<dbReference type="eggNOG" id="KOG2615">
    <property type="taxonomic scope" value="Eukaryota"/>
</dbReference>
<dbReference type="InterPro" id="IPR020846">
    <property type="entry name" value="MFS_dom"/>
</dbReference>
<dbReference type="VEuPathDB" id="FungiDB:G647_05325"/>
<dbReference type="EMBL" id="LGRB01000010">
    <property type="protein sequence ID" value="OCT50691.1"/>
    <property type="molecule type" value="Genomic_DNA"/>
</dbReference>
<dbReference type="Gene3D" id="1.20.1250.20">
    <property type="entry name" value="MFS general substrate transporter like domains"/>
    <property type="match status" value="1"/>
</dbReference>
<dbReference type="GO" id="GO:0016491">
    <property type="term" value="F:oxidoreductase activity"/>
    <property type="evidence" value="ECO:0007669"/>
    <property type="project" value="UniProtKB-KW"/>
</dbReference>
<feature type="transmembrane region" description="Helical" evidence="10">
    <location>
        <begin position="723"/>
        <end position="741"/>
    </location>
</feature>
<organism evidence="12 13">
    <name type="scientific">Cladophialophora carrionii</name>
    <dbReference type="NCBI Taxonomy" id="86049"/>
    <lineage>
        <taxon>Eukaryota</taxon>
        <taxon>Fungi</taxon>
        <taxon>Dikarya</taxon>
        <taxon>Ascomycota</taxon>
        <taxon>Pezizomycotina</taxon>
        <taxon>Eurotiomycetes</taxon>
        <taxon>Chaetothyriomycetidae</taxon>
        <taxon>Chaetothyriales</taxon>
        <taxon>Herpotrichiellaceae</taxon>
        <taxon>Cladophialophora</taxon>
    </lineage>
</organism>
<evidence type="ECO:0000256" key="2">
    <source>
        <dbReference type="ARBA" id="ARBA00022448"/>
    </source>
</evidence>
<keyword evidence="8 10" id="KW-0472">Membrane</keyword>
<dbReference type="Pfam" id="PF07690">
    <property type="entry name" value="MFS_1"/>
    <property type="match status" value="1"/>
</dbReference>
<dbReference type="Pfam" id="PF01494">
    <property type="entry name" value="FAD_binding_3"/>
    <property type="match status" value="1"/>
</dbReference>
<dbReference type="PRINTS" id="PR00420">
    <property type="entry name" value="RNGMNOXGNASE"/>
</dbReference>
<feature type="transmembrane region" description="Helical" evidence="10">
    <location>
        <begin position="623"/>
        <end position="641"/>
    </location>
</feature>
<accession>A0A1C1CQE5</accession>
<feature type="transmembrane region" description="Helical" evidence="10">
    <location>
        <begin position="930"/>
        <end position="960"/>
    </location>
</feature>
<dbReference type="AlphaFoldDB" id="A0A1C1CQE5"/>
<evidence type="ECO:0000256" key="4">
    <source>
        <dbReference type="ARBA" id="ARBA00022692"/>
    </source>
</evidence>
<dbReference type="GO" id="GO:0071949">
    <property type="term" value="F:FAD binding"/>
    <property type="evidence" value="ECO:0007669"/>
    <property type="project" value="InterPro"/>
</dbReference>
<feature type="transmembrane region" description="Helical" evidence="10">
    <location>
        <begin position="1008"/>
        <end position="1028"/>
    </location>
</feature>
<evidence type="ECO:0000313" key="12">
    <source>
        <dbReference type="EMBL" id="OCT50691.1"/>
    </source>
</evidence>
<protein>
    <recommendedName>
        <fullName evidence="11">Major facilitator superfamily (MFS) profile domain-containing protein</fullName>
    </recommendedName>
</protein>
<dbReference type="InterPro" id="IPR036259">
    <property type="entry name" value="MFS_trans_sf"/>
</dbReference>
<keyword evidence="7" id="KW-0560">Oxidoreductase</keyword>